<dbReference type="EMBL" id="JAGMUU010000003">
    <property type="protein sequence ID" value="KAH7157704.1"/>
    <property type="molecule type" value="Genomic_DNA"/>
</dbReference>
<accession>A0A9P9FBK9</accession>
<feature type="compositionally biased region" description="Low complexity" evidence="1">
    <location>
        <begin position="300"/>
        <end position="313"/>
    </location>
</feature>
<feature type="compositionally biased region" description="Basic and acidic residues" evidence="1">
    <location>
        <begin position="57"/>
        <end position="83"/>
    </location>
</feature>
<protein>
    <submittedName>
        <fullName evidence="2">Uncharacterized protein</fullName>
    </submittedName>
</protein>
<name>A0A9P9FBK9_9HYPO</name>
<feature type="region of interest" description="Disordered" evidence="1">
    <location>
        <begin position="38"/>
        <end position="91"/>
    </location>
</feature>
<evidence type="ECO:0000256" key="1">
    <source>
        <dbReference type="SAM" id="MobiDB-lite"/>
    </source>
</evidence>
<evidence type="ECO:0000313" key="3">
    <source>
        <dbReference type="Proteomes" id="UP000717696"/>
    </source>
</evidence>
<comment type="caution">
    <text evidence="2">The sequence shown here is derived from an EMBL/GenBank/DDBJ whole genome shotgun (WGS) entry which is preliminary data.</text>
</comment>
<sequence length="333" mass="36379">MRQEIVSCFFPVEGPFPCRRDESGDHALRFVVFDRASRGVGTNPPRQHQHSLLRRASNIDRQQRHLSRNKEEKKGPEERKKPNELSPRTGRVAVLDAAGCEAVDWTADASEVSAGYRRRFHLSSRRGQSWSPSRPRAVTASRPCLRLRRAASQRHGSVVRVWVPAASKSAPIDIEPPPGQTDRDTDTKQGLLRCCNRRAGLVGRDISSLFGFGFDAATSGSQSIRQSSSPLGGRGGGNGDGSCPPCAGSALAVRCACVCLSGPNLQQIEASRGQKGVKGARMSRNHIRIQSRPPVRSHSRPSISTNPSPSSLSSRLPFISLLASLEFLSRRQY</sequence>
<gene>
    <name evidence="2" type="ORF">B0J13DRAFT_520429</name>
</gene>
<organism evidence="2 3">
    <name type="scientific">Dactylonectria estremocensis</name>
    <dbReference type="NCBI Taxonomy" id="1079267"/>
    <lineage>
        <taxon>Eukaryota</taxon>
        <taxon>Fungi</taxon>
        <taxon>Dikarya</taxon>
        <taxon>Ascomycota</taxon>
        <taxon>Pezizomycotina</taxon>
        <taxon>Sordariomycetes</taxon>
        <taxon>Hypocreomycetidae</taxon>
        <taxon>Hypocreales</taxon>
        <taxon>Nectriaceae</taxon>
        <taxon>Dactylonectria</taxon>
    </lineage>
</organism>
<dbReference type="AlphaFoldDB" id="A0A9P9FBK9"/>
<feature type="region of interest" description="Disordered" evidence="1">
    <location>
        <begin position="271"/>
        <end position="313"/>
    </location>
</feature>
<feature type="compositionally biased region" description="Basic residues" evidence="1">
    <location>
        <begin position="281"/>
        <end position="299"/>
    </location>
</feature>
<keyword evidence="3" id="KW-1185">Reference proteome</keyword>
<reference evidence="2" key="1">
    <citation type="journal article" date="2021" name="Nat. Commun.">
        <title>Genetic determinants of endophytism in the Arabidopsis root mycobiome.</title>
        <authorList>
            <person name="Mesny F."/>
            <person name="Miyauchi S."/>
            <person name="Thiergart T."/>
            <person name="Pickel B."/>
            <person name="Atanasova L."/>
            <person name="Karlsson M."/>
            <person name="Huettel B."/>
            <person name="Barry K.W."/>
            <person name="Haridas S."/>
            <person name="Chen C."/>
            <person name="Bauer D."/>
            <person name="Andreopoulos W."/>
            <person name="Pangilinan J."/>
            <person name="LaButti K."/>
            <person name="Riley R."/>
            <person name="Lipzen A."/>
            <person name="Clum A."/>
            <person name="Drula E."/>
            <person name="Henrissat B."/>
            <person name="Kohler A."/>
            <person name="Grigoriev I.V."/>
            <person name="Martin F.M."/>
            <person name="Hacquard S."/>
        </authorList>
    </citation>
    <scope>NUCLEOTIDE SEQUENCE</scope>
    <source>
        <strain evidence="2">MPI-CAGE-AT-0021</strain>
    </source>
</reference>
<feature type="compositionally biased region" description="Low complexity" evidence="1">
    <location>
        <begin position="219"/>
        <end position="231"/>
    </location>
</feature>
<dbReference type="Proteomes" id="UP000717696">
    <property type="component" value="Unassembled WGS sequence"/>
</dbReference>
<proteinExistence type="predicted"/>
<feature type="region of interest" description="Disordered" evidence="1">
    <location>
        <begin position="219"/>
        <end position="239"/>
    </location>
</feature>
<evidence type="ECO:0000313" key="2">
    <source>
        <dbReference type="EMBL" id="KAH7157704.1"/>
    </source>
</evidence>